<gene>
    <name evidence="21" type="ORF">LSH36_129g02047</name>
</gene>
<dbReference type="Gene3D" id="3.30.200.20">
    <property type="entry name" value="Phosphorylase Kinase, domain 1"/>
    <property type="match status" value="1"/>
</dbReference>
<dbReference type="GO" id="GO:0004674">
    <property type="term" value="F:protein serine/threonine kinase activity"/>
    <property type="evidence" value="ECO:0007669"/>
    <property type="project" value="UniProtKB-KW"/>
</dbReference>
<dbReference type="GO" id="GO:1990604">
    <property type="term" value="C:IRE1-TRAF2-ASK1 complex"/>
    <property type="evidence" value="ECO:0007669"/>
    <property type="project" value="TreeGrafter"/>
</dbReference>
<dbReference type="SMART" id="SM00220">
    <property type="entry name" value="S_TKc"/>
    <property type="match status" value="1"/>
</dbReference>
<keyword evidence="16" id="KW-0511">Multifunctional enzyme</keyword>
<dbReference type="CDD" id="cd13982">
    <property type="entry name" value="STKc_IRE1"/>
    <property type="match status" value="1"/>
</dbReference>
<dbReference type="AlphaFoldDB" id="A0AAD9N829"/>
<evidence type="ECO:0000256" key="12">
    <source>
        <dbReference type="ARBA" id="ARBA00022824"/>
    </source>
</evidence>
<keyword evidence="7" id="KW-0812">Transmembrane</keyword>
<evidence type="ECO:0000256" key="14">
    <source>
        <dbReference type="ARBA" id="ARBA00022989"/>
    </source>
</evidence>
<dbReference type="FunFam" id="3.30.200.20:FF:000077">
    <property type="entry name" value="Putative Serine/threonine-protein kinase/endoribonuclease IRE1"/>
    <property type="match status" value="1"/>
</dbReference>
<dbReference type="GO" id="GO:0016787">
    <property type="term" value="F:hydrolase activity"/>
    <property type="evidence" value="ECO:0007669"/>
    <property type="project" value="UniProtKB-KW"/>
</dbReference>
<dbReference type="InterPro" id="IPR011009">
    <property type="entry name" value="Kinase-like_dom_sf"/>
</dbReference>
<comment type="catalytic activity">
    <reaction evidence="17">
        <text>L-threonyl-[protein] + ATP = O-phospho-L-threonyl-[protein] + ADP + H(+)</text>
        <dbReference type="Rhea" id="RHEA:46608"/>
        <dbReference type="Rhea" id="RHEA-COMP:11060"/>
        <dbReference type="Rhea" id="RHEA-COMP:11605"/>
        <dbReference type="ChEBI" id="CHEBI:15378"/>
        <dbReference type="ChEBI" id="CHEBI:30013"/>
        <dbReference type="ChEBI" id="CHEBI:30616"/>
        <dbReference type="ChEBI" id="CHEBI:61977"/>
        <dbReference type="ChEBI" id="CHEBI:456216"/>
        <dbReference type="EC" id="2.7.11.1"/>
    </reaction>
</comment>
<evidence type="ECO:0000259" key="20">
    <source>
        <dbReference type="PROSITE" id="PS51392"/>
    </source>
</evidence>
<evidence type="ECO:0000256" key="16">
    <source>
        <dbReference type="ARBA" id="ARBA00023268"/>
    </source>
</evidence>
<dbReference type="GO" id="GO:0080090">
    <property type="term" value="P:regulation of primary metabolic process"/>
    <property type="evidence" value="ECO:0007669"/>
    <property type="project" value="UniProtKB-ARBA"/>
</dbReference>
<protein>
    <recommendedName>
        <fullName evidence="3">non-specific serine/threonine protein kinase</fullName>
        <ecNumber evidence="3">2.7.11.1</ecNumber>
    </recommendedName>
</protein>
<dbReference type="InterPro" id="IPR045133">
    <property type="entry name" value="IRE1/2-like"/>
</dbReference>
<evidence type="ECO:0000313" key="22">
    <source>
        <dbReference type="Proteomes" id="UP001208570"/>
    </source>
</evidence>
<proteinExistence type="predicted"/>
<feature type="domain" description="KEN" evidence="20">
    <location>
        <begin position="248"/>
        <end position="376"/>
    </location>
</feature>
<evidence type="ECO:0000256" key="5">
    <source>
        <dbReference type="ARBA" id="ARBA00022553"/>
    </source>
</evidence>
<dbReference type="SMART" id="SM00580">
    <property type="entry name" value="PUG"/>
    <property type="match status" value="1"/>
</dbReference>
<evidence type="ECO:0000256" key="6">
    <source>
        <dbReference type="ARBA" id="ARBA00022679"/>
    </source>
</evidence>
<reference evidence="21" key="1">
    <citation type="journal article" date="2023" name="Mol. Biol. Evol.">
        <title>Third-Generation Sequencing Reveals the Adaptive Role of the Epigenome in Three Deep-Sea Polychaetes.</title>
        <authorList>
            <person name="Perez M."/>
            <person name="Aroh O."/>
            <person name="Sun Y."/>
            <person name="Lan Y."/>
            <person name="Juniper S.K."/>
            <person name="Young C.R."/>
            <person name="Angers B."/>
            <person name="Qian P.Y."/>
        </authorList>
    </citation>
    <scope>NUCLEOTIDE SEQUENCE</scope>
    <source>
        <strain evidence="21">P08H-3</strain>
    </source>
</reference>
<dbReference type="PROSITE" id="PS00108">
    <property type="entry name" value="PROTEIN_KINASE_ST"/>
    <property type="match status" value="1"/>
</dbReference>
<dbReference type="InterPro" id="IPR000719">
    <property type="entry name" value="Prot_kinase_dom"/>
</dbReference>
<evidence type="ECO:0000256" key="11">
    <source>
        <dbReference type="ARBA" id="ARBA00022801"/>
    </source>
</evidence>
<name>A0AAD9N829_9ANNE</name>
<keyword evidence="8" id="KW-0732">Signal</keyword>
<evidence type="ECO:0000259" key="19">
    <source>
        <dbReference type="PROSITE" id="PS50011"/>
    </source>
</evidence>
<organism evidence="21 22">
    <name type="scientific">Paralvinella palmiformis</name>
    <dbReference type="NCBI Taxonomy" id="53620"/>
    <lineage>
        <taxon>Eukaryota</taxon>
        <taxon>Metazoa</taxon>
        <taxon>Spiralia</taxon>
        <taxon>Lophotrochozoa</taxon>
        <taxon>Annelida</taxon>
        <taxon>Polychaeta</taxon>
        <taxon>Sedentaria</taxon>
        <taxon>Canalipalpata</taxon>
        <taxon>Terebellida</taxon>
        <taxon>Terebelliformia</taxon>
        <taxon>Alvinellidae</taxon>
        <taxon>Paralvinella</taxon>
    </lineage>
</organism>
<evidence type="ECO:0000256" key="8">
    <source>
        <dbReference type="ARBA" id="ARBA00022729"/>
    </source>
</evidence>
<keyword evidence="12" id="KW-0256">Endoplasmic reticulum</keyword>
<keyword evidence="11" id="KW-0378">Hydrolase</keyword>
<dbReference type="Proteomes" id="UP001208570">
    <property type="component" value="Unassembled WGS sequence"/>
</dbReference>
<keyword evidence="6" id="KW-0808">Transferase</keyword>
<keyword evidence="5" id="KW-0597">Phosphoprotein</keyword>
<dbReference type="GO" id="GO:0051082">
    <property type="term" value="F:unfolded protein binding"/>
    <property type="evidence" value="ECO:0007669"/>
    <property type="project" value="TreeGrafter"/>
</dbReference>
<evidence type="ECO:0000256" key="10">
    <source>
        <dbReference type="ARBA" id="ARBA00022777"/>
    </source>
</evidence>
<keyword evidence="9" id="KW-0547">Nucleotide-binding</keyword>
<dbReference type="InterPro" id="IPR008271">
    <property type="entry name" value="Ser/Thr_kinase_AS"/>
</dbReference>
<dbReference type="GO" id="GO:0004521">
    <property type="term" value="F:RNA endonuclease activity"/>
    <property type="evidence" value="ECO:0007669"/>
    <property type="project" value="InterPro"/>
</dbReference>
<comment type="caution">
    <text evidence="21">The sequence shown here is derived from an EMBL/GenBank/DDBJ whole genome shotgun (WGS) entry which is preliminary data.</text>
</comment>
<dbReference type="GO" id="GO:0010468">
    <property type="term" value="P:regulation of gene expression"/>
    <property type="evidence" value="ECO:0007669"/>
    <property type="project" value="UniProtKB-ARBA"/>
</dbReference>
<dbReference type="InterPro" id="IPR010513">
    <property type="entry name" value="KEN_dom"/>
</dbReference>
<accession>A0AAD9N829</accession>
<dbReference type="PANTHER" id="PTHR13954:SF6">
    <property type="entry name" value="NON-SPECIFIC SERINE_THREONINE PROTEIN KINASE"/>
    <property type="match status" value="1"/>
</dbReference>
<dbReference type="EMBL" id="JAODUP010000129">
    <property type="protein sequence ID" value="KAK2160612.1"/>
    <property type="molecule type" value="Genomic_DNA"/>
</dbReference>
<evidence type="ECO:0000256" key="7">
    <source>
        <dbReference type="ARBA" id="ARBA00022692"/>
    </source>
</evidence>
<keyword evidence="22" id="KW-1185">Reference proteome</keyword>
<comment type="catalytic activity">
    <reaction evidence="18">
        <text>L-seryl-[protein] + ATP = O-phospho-L-seryl-[protein] + ADP + H(+)</text>
        <dbReference type="Rhea" id="RHEA:17989"/>
        <dbReference type="Rhea" id="RHEA-COMP:9863"/>
        <dbReference type="Rhea" id="RHEA-COMP:11604"/>
        <dbReference type="ChEBI" id="CHEBI:15378"/>
        <dbReference type="ChEBI" id="CHEBI:29999"/>
        <dbReference type="ChEBI" id="CHEBI:30616"/>
        <dbReference type="ChEBI" id="CHEBI:83421"/>
        <dbReference type="ChEBI" id="CHEBI:456216"/>
        <dbReference type="EC" id="2.7.11.1"/>
    </reaction>
</comment>
<evidence type="ECO:0000256" key="3">
    <source>
        <dbReference type="ARBA" id="ARBA00012513"/>
    </source>
</evidence>
<dbReference type="PROSITE" id="PS51392">
    <property type="entry name" value="KEN"/>
    <property type="match status" value="1"/>
</dbReference>
<keyword evidence="4" id="KW-0723">Serine/threonine-protein kinase</keyword>
<comment type="subcellular location">
    <subcellularLocation>
        <location evidence="2">Endoplasmic reticulum membrane</location>
        <topology evidence="2">Single-pass type I membrane protein</topology>
    </subcellularLocation>
</comment>
<keyword evidence="13" id="KW-0067">ATP-binding</keyword>
<dbReference type="Pfam" id="PF06479">
    <property type="entry name" value="Ribonuc_2-5A"/>
    <property type="match status" value="1"/>
</dbReference>
<evidence type="ECO:0000313" key="21">
    <source>
        <dbReference type="EMBL" id="KAK2160612.1"/>
    </source>
</evidence>
<dbReference type="Gene3D" id="1.20.1440.180">
    <property type="entry name" value="KEN domain"/>
    <property type="match status" value="1"/>
</dbReference>
<evidence type="ECO:0000256" key="4">
    <source>
        <dbReference type="ARBA" id="ARBA00022527"/>
    </source>
</evidence>
<evidence type="ECO:0000256" key="13">
    <source>
        <dbReference type="ARBA" id="ARBA00022840"/>
    </source>
</evidence>
<keyword evidence="15" id="KW-0472">Membrane</keyword>
<keyword evidence="14" id="KW-1133">Transmembrane helix</keyword>
<dbReference type="CDD" id="cd10422">
    <property type="entry name" value="RNase_Ire1"/>
    <property type="match status" value="1"/>
</dbReference>
<dbReference type="GO" id="GO:0005524">
    <property type="term" value="F:ATP binding"/>
    <property type="evidence" value="ECO:0007669"/>
    <property type="project" value="UniProtKB-KW"/>
</dbReference>
<comment type="cofactor">
    <cofactor evidence="1">
        <name>Mg(2+)</name>
        <dbReference type="ChEBI" id="CHEBI:18420"/>
    </cofactor>
</comment>
<dbReference type="Gene3D" id="1.10.510.10">
    <property type="entry name" value="Transferase(Phosphotransferase) domain 1"/>
    <property type="match status" value="1"/>
</dbReference>
<dbReference type="InterPro" id="IPR038357">
    <property type="entry name" value="KEN_sf"/>
</dbReference>
<dbReference type="FunFam" id="1.20.1440.180:FF:000001">
    <property type="entry name" value="Serine/threonine-protein kinase/endoribonuclease IRE1"/>
    <property type="match status" value="1"/>
</dbReference>
<dbReference type="GO" id="GO:0006397">
    <property type="term" value="P:mRNA processing"/>
    <property type="evidence" value="ECO:0007669"/>
    <property type="project" value="InterPro"/>
</dbReference>
<sequence length="388" mass="45066">MSFISRGRYDDRDVAVKRLLPECFSFADREVQLLRESDFHPNVIRYFCTEEDGQFRYIALELCIATVEDYVIDANFDRHGLKPVELLEEALSGIAHLHSLNIVHRDIKPHNVLISQPDNNGLVHAMISDFGLCKKLAAGRISCSKQSGMAGTDGWIAPEMLDPINRTTRAVDIFSAGCVFYYVLTGGFHPFGDSLRRQANIMSGEYNLDKLREEEFAACHLVEWMLSLKPSQRPLAKQCLKHPFFWSQEHQLIFFLDVSDRVEKEAPNNYVVCYLEQDGVEVVKYDWRKHICTQLQKDLRKFRTYKGTSVRDLLRAMRNKKHHYRELPTEVQESLGQVPDQFVNYFTSRFPRLLIHVYEAMRCCQSERVFQSYYYQGPDALQDIVSLT</sequence>
<dbReference type="SUPFAM" id="SSF56112">
    <property type="entry name" value="Protein kinase-like (PK-like)"/>
    <property type="match status" value="1"/>
</dbReference>
<evidence type="ECO:0000256" key="15">
    <source>
        <dbReference type="ARBA" id="ARBA00023136"/>
    </source>
</evidence>
<dbReference type="PANTHER" id="PTHR13954">
    <property type="entry name" value="IRE1-RELATED"/>
    <property type="match status" value="1"/>
</dbReference>
<evidence type="ECO:0000256" key="2">
    <source>
        <dbReference type="ARBA" id="ARBA00004115"/>
    </source>
</evidence>
<evidence type="ECO:0000256" key="9">
    <source>
        <dbReference type="ARBA" id="ARBA00022741"/>
    </source>
</evidence>
<dbReference type="EC" id="2.7.11.1" evidence="3"/>
<keyword evidence="10" id="KW-0418">Kinase</keyword>
<evidence type="ECO:0000256" key="18">
    <source>
        <dbReference type="ARBA" id="ARBA00048679"/>
    </source>
</evidence>
<evidence type="ECO:0000256" key="17">
    <source>
        <dbReference type="ARBA" id="ARBA00047899"/>
    </source>
</evidence>
<dbReference type="GO" id="GO:0036498">
    <property type="term" value="P:IRE1-mediated unfolded protein response"/>
    <property type="evidence" value="ECO:0007669"/>
    <property type="project" value="TreeGrafter"/>
</dbReference>
<feature type="domain" description="Protein kinase" evidence="19">
    <location>
        <begin position="1"/>
        <end position="245"/>
    </location>
</feature>
<dbReference type="GO" id="GO:0070059">
    <property type="term" value="P:intrinsic apoptotic signaling pathway in response to endoplasmic reticulum stress"/>
    <property type="evidence" value="ECO:0007669"/>
    <property type="project" value="TreeGrafter"/>
</dbReference>
<dbReference type="PROSITE" id="PS50011">
    <property type="entry name" value="PROTEIN_KINASE_DOM"/>
    <property type="match status" value="1"/>
</dbReference>
<dbReference type="Pfam" id="PF00069">
    <property type="entry name" value="Pkinase"/>
    <property type="match status" value="1"/>
</dbReference>
<evidence type="ECO:0000256" key="1">
    <source>
        <dbReference type="ARBA" id="ARBA00001946"/>
    </source>
</evidence>